<dbReference type="EMBL" id="ML769688">
    <property type="protein sequence ID" value="KAE9389612.1"/>
    <property type="molecule type" value="Genomic_DNA"/>
</dbReference>
<organism evidence="1 2">
    <name type="scientific">Gymnopus androsaceus JB14</name>
    <dbReference type="NCBI Taxonomy" id="1447944"/>
    <lineage>
        <taxon>Eukaryota</taxon>
        <taxon>Fungi</taxon>
        <taxon>Dikarya</taxon>
        <taxon>Basidiomycota</taxon>
        <taxon>Agaricomycotina</taxon>
        <taxon>Agaricomycetes</taxon>
        <taxon>Agaricomycetidae</taxon>
        <taxon>Agaricales</taxon>
        <taxon>Marasmiineae</taxon>
        <taxon>Omphalotaceae</taxon>
        <taxon>Gymnopus</taxon>
    </lineage>
</organism>
<gene>
    <name evidence="1" type="ORF">BT96DRAFT_392562</name>
</gene>
<evidence type="ECO:0000313" key="2">
    <source>
        <dbReference type="Proteomes" id="UP000799118"/>
    </source>
</evidence>
<proteinExistence type="predicted"/>
<protein>
    <submittedName>
        <fullName evidence="1">Uncharacterized protein</fullName>
    </submittedName>
</protein>
<sequence length="100" mass="11649">MLRRIVWTARMLSLLKWRVSWQQRVLRSLNAMLIGSLQLITLFQLKTLEIDLIKSMNLTGSCGLNILGMSRWMRKQNSSGDCVPPPQEAFAFRRSYHVLQ</sequence>
<dbReference type="Proteomes" id="UP000799118">
    <property type="component" value="Unassembled WGS sequence"/>
</dbReference>
<accession>A0A6A4GUV7</accession>
<keyword evidence="2" id="KW-1185">Reference proteome</keyword>
<evidence type="ECO:0000313" key="1">
    <source>
        <dbReference type="EMBL" id="KAE9389612.1"/>
    </source>
</evidence>
<reference evidence="1" key="1">
    <citation type="journal article" date="2019" name="Environ. Microbiol.">
        <title>Fungal ecological strategies reflected in gene transcription - a case study of two litter decomposers.</title>
        <authorList>
            <person name="Barbi F."/>
            <person name="Kohler A."/>
            <person name="Barry K."/>
            <person name="Baskaran P."/>
            <person name="Daum C."/>
            <person name="Fauchery L."/>
            <person name="Ihrmark K."/>
            <person name="Kuo A."/>
            <person name="LaButti K."/>
            <person name="Lipzen A."/>
            <person name="Morin E."/>
            <person name="Grigoriev I.V."/>
            <person name="Henrissat B."/>
            <person name="Lindahl B."/>
            <person name="Martin F."/>
        </authorList>
    </citation>
    <scope>NUCLEOTIDE SEQUENCE</scope>
    <source>
        <strain evidence="1">JB14</strain>
    </source>
</reference>
<name>A0A6A4GUV7_9AGAR</name>
<dbReference type="AlphaFoldDB" id="A0A6A4GUV7"/>